<reference evidence="1 2" key="1">
    <citation type="submission" date="2020-08" db="EMBL/GenBank/DDBJ databases">
        <title>Sequencing the genomes of 1000 actinobacteria strains.</title>
        <authorList>
            <person name="Klenk H.-P."/>
        </authorList>
    </citation>
    <scope>NUCLEOTIDE SEQUENCE [LARGE SCALE GENOMIC DNA]</scope>
    <source>
        <strain evidence="1 2">DSM 45784</strain>
    </source>
</reference>
<dbReference type="Proteomes" id="UP000542210">
    <property type="component" value="Unassembled WGS sequence"/>
</dbReference>
<dbReference type="EMBL" id="JACHND010000001">
    <property type="protein sequence ID" value="MBB4702567.1"/>
    <property type="molecule type" value="Genomic_DNA"/>
</dbReference>
<gene>
    <name evidence="1" type="ORF">BJ982_004111</name>
</gene>
<comment type="caution">
    <text evidence="1">The sequence shown here is derived from an EMBL/GenBank/DDBJ whole genome shotgun (WGS) entry which is preliminary data.</text>
</comment>
<accession>A0A7W7D977</accession>
<evidence type="ECO:0008006" key="3">
    <source>
        <dbReference type="Google" id="ProtNLM"/>
    </source>
</evidence>
<dbReference type="AlphaFoldDB" id="A0A7W7D977"/>
<dbReference type="Pfam" id="PF25209">
    <property type="entry name" value="Phage_capsid_4"/>
    <property type="match status" value="1"/>
</dbReference>
<dbReference type="RefSeq" id="WP_221482352.1">
    <property type="nucleotide sequence ID" value="NZ_BOOV01000033.1"/>
</dbReference>
<proteinExistence type="predicted"/>
<protein>
    <recommendedName>
        <fullName evidence="3">Bacteriophage Mu GpT domain-containing protein</fullName>
    </recommendedName>
</protein>
<name>A0A7W7D977_9ACTN</name>
<keyword evidence="2" id="KW-1185">Reference proteome</keyword>
<evidence type="ECO:0000313" key="2">
    <source>
        <dbReference type="Proteomes" id="UP000542210"/>
    </source>
</evidence>
<sequence length="869" mass="92627">MTYTTHGHWIGAGPPIEPSPQLVARCGGPGVCGQCNQEAATAAFHGSNFPASMPVCPTCGQTVMSVVRVTESTSAPERPATEAMIDGARSFDDIRELVRRALRERLRSALGSDVYVWVYISDLTTTAVVYAAGDDDLYQCDYMIDAAGEVTLGDPVKVVRTYAPSPAGAPAAEPDDGAAELVETDRVAARADARVIEAKGSTPDGGRIYRVRMIEAGDSKNGRRYPQAVLAAAAARYEGAKAYDRHRDLAELKSGTIVGLVGAYRSVEAADDGLYADLHLLPSATHAAEALDAALAGQAEGLDPLIGLSHDVYATFKSVTENGVQLQEATAITKVNSVDLVSDPAAGGKASRVVANVDPTETGAEPDEAKEAPVPATKEEILAAFKDATDEELAAVGLAKAATTETTTPTPPAPPKQEEQKAVEVAQPKGSFLGQLLIRSKVEDAGLPASAVEAVAAALPDMVTESAVDAQIATVKSGLAILERASLTPTVTVKVTQEDRDKKVAALDSFFSGNFSEGFNSFRQAFVEITGRQPKSWDEDFSRTMLRESFGGGFDSGFRAEESLDSGSWAQVLGDSITRRMMAMYQLPNLQSWRRVVSSIVPVNDFRTQRIGRIGGYGSLPVVNEGAPYQPLTSPGDEEATYAINKKGGTEDLTLEMIANDDVRKISQIPTKLGRAAAQTLLRFVWGFLSTNATCTYDGTALFHASHGNNITTSVLSQSALTVARRRMREQVAYGDPNEVLDNTPRLLIVPSALEELAWTLVTSAVSVGAATTDAELSRTAPNLHQSMEFLVLSFLTDPSDWFLSADPQAVPTLEIGFYLGRQDPELFTQADATSGSMFNADKMTLKIRHIYSGTILDHRGLYAGYGVA</sequence>
<organism evidence="1 2">
    <name type="scientific">Sphaerisporangium siamense</name>
    <dbReference type="NCBI Taxonomy" id="795645"/>
    <lineage>
        <taxon>Bacteria</taxon>
        <taxon>Bacillati</taxon>
        <taxon>Actinomycetota</taxon>
        <taxon>Actinomycetes</taxon>
        <taxon>Streptosporangiales</taxon>
        <taxon>Streptosporangiaceae</taxon>
        <taxon>Sphaerisporangium</taxon>
    </lineage>
</organism>
<evidence type="ECO:0000313" key="1">
    <source>
        <dbReference type="EMBL" id="MBB4702567.1"/>
    </source>
</evidence>